<organism evidence="7 8">
    <name type="scientific">Candidatus Nucleicultrix amoebiphila FS5</name>
    <dbReference type="NCBI Taxonomy" id="1414854"/>
    <lineage>
        <taxon>Bacteria</taxon>
        <taxon>Pseudomonadati</taxon>
        <taxon>Pseudomonadota</taxon>
        <taxon>Alphaproteobacteria</taxon>
        <taxon>Holosporales</taxon>
        <taxon>Candidatus Nucleicultricaceae</taxon>
        <taxon>Candidatus Nucleicultrix</taxon>
    </lineage>
</organism>
<dbReference type="PROSITE" id="PS51186">
    <property type="entry name" value="GNAT"/>
    <property type="match status" value="1"/>
</dbReference>
<evidence type="ECO:0000259" key="6">
    <source>
        <dbReference type="PROSITE" id="PS51186"/>
    </source>
</evidence>
<dbReference type="KEGG" id="naf:GQ61_00305"/>
<evidence type="ECO:0000313" key="7">
    <source>
        <dbReference type="EMBL" id="ARN84049.1"/>
    </source>
</evidence>
<dbReference type="AlphaFoldDB" id="A0A1W6N2L6"/>
<comment type="catalytic activity">
    <reaction evidence="5">
        <text>glycyl-tRNA(Gly) + acetyl-CoA = N-acetylglycyl-tRNA(Gly) + CoA + H(+)</text>
        <dbReference type="Rhea" id="RHEA:81867"/>
        <dbReference type="Rhea" id="RHEA-COMP:9683"/>
        <dbReference type="Rhea" id="RHEA-COMP:19766"/>
        <dbReference type="ChEBI" id="CHEBI:15378"/>
        <dbReference type="ChEBI" id="CHEBI:57287"/>
        <dbReference type="ChEBI" id="CHEBI:57288"/>
        <dbReference type="ChEBI" id="CHEBI:78522"/>
        <dbReference type="ChEBI" id="CHEBI:232036"/>
    </reaction>
</comment>
<proteinExistence type="predicted"/>
<keyword evidence="8" id="KW-1185">Reference proteome</keyword>
<dbReference type="InterPro" id="IPR000182">
    <property type="entry name" value="GNAT_dom"/>
</dbReference>
<evidence type="ECO:0000313" key="8">
    <source>
        <dbReference type="Proteomes" id="UP000237351"/>
    </source>
</evidence>
<sequence>MGKIEAPTPIHEKMILKDFSCGKVQLDIWLQKRALANERSGASRTYVLCKGGKAIAYYALCNGAIVHELASGKIKRNMPDPIPAMIIARLAVDQNYHKQGIGKALLKDGILRILKASKIAGIRVILVHALDLDAQKFYKSVGFEESPLEELTLMITIHEALSSFKTSDD</sequence>
<dbReference type="GO" id="GO:0016747">
    <property type="term" value="F:acyltransferase activity, transferring groups other than amino-acyl groups"/>
    <property type="evidence" value="ECO:0007669"/>
    <property type="project" value="InterPro"/>
</dbReference>
<reference evidence="7 8" key="1">
    <citation type="submission" date="2014-06" db="EMBL/GenBank/DDBJ databases">
        <title>The genome of the endonuclear symbiont Nucleicultrix amoebiphila.</title>
        <authorList>
            <person name="Schulz F."/>
            <person name="Horn M."/>
        </authorList>
    </citation>
    <scope>NUCLEOTIDE SEQUENCE [LARGE SCALE GENOMIC DNA]</scope>
    <source>
        <strain evidence="7 8">FS5</strain>
    </source>
</reference>
<dbReference type="RefSeq" id="WP_085783396.1">
    <property type="nucleotide sequence ID" value="NZ_CP008743.1"/>
</dbReference>
<accession>A0A1W6N2L6</accession>
<keyword evidence="4" id="KW-0012">Acyltransferase</keyword>
<dbReference type="STRING" id="1414854.GQ61_00305"/>
<keyword evidence="3 7" id="KW-0808">Transferase</keyword>
<evidence type="ECO:0000256" key="5">
    <source>
        <dbReference type="ARBA" id="ARBA00049880"/>
    </source>
</evidence>
<dbReference type="Gene3D" id="3.40.630.30">
    <property type="match status" value="1"/>
</dbReference>
<dbReference type="CDD" id="cd04301">
    <property type="entry name" value="NAT_SF"/>
    <property type="match status" value="1"/>
</dbReference>
<dbReference type="Pfam" id="PF13508">
    <property type="entry name" value="Acetyltransf_7"/>
    <property type="match status" value="1"/>
</dbReference>
<evidence type="ECO:0000256" key="4">
    <source>
        <dbReference type="ARBA" id="ARBA00023315"/>
    </source>
</evidence>
<evidence type="ECO:0000256" key="3">
    <source>
        <dbReference type="ARBA" id="ARBA00022679"/>
    </source>
</evidence>
<dbReference type="PANTHER" id="PTHR36449">
    <property type="entry name" value="ACETYLTRANSFERASE-RELATED"/>
    <property type="match status" value="1"/>
</dbReference>
<dbReference type="EMBL" id="CP008743">
    <property type="protein sequence ID" value="ARN84049.1"/>
    <property type="molecule type" value="Genomic_DNA"/>
</dbReference>
<name>A0A1W6N2L6_9PROT</name>
<keyword evidence="1" id="KW-0678">Repressor</keyword>
<gene>
    <name evidence="7" type="ORF">GQ61_00305</name>
</gene>
<protein>
    <submittedName>
        <fullName evidence="7">GNAT family acetyltransferase</fullName>
    </submittedName>
</protein>
<dbReference type="Proteomes" id="UP000237351">
    <property type="component" value="Chromosome"/>
</dbReference>
<evidence type="ECO:0000256" key="1">
    <source>
        <dbReference type="ARBA" id="ARBA00022491"/>
    </source>
</evidence>
<feature type="domain" description="N-acetyltransferase" evidence="6">
    <location>
        <begin position="2"/>
        <end position="168"/>
    </location>
</feature>
<keyword evidence="2" id="KW-1277">Toxin-antitoxin system</keyword>
<dbReference type="SUPFAM" id="SSF55729">
    <property type="entry name" value="Acyl-CoA N-acyltransferases (Nat)"/>
    <property type="match status" value="1"/>
</dbReference>
<dbReference type="PANTHER" id="PTHR36449:SF1">
    <property type="entry name" value="ACETYLTRANSFERASE"/>
    <property type="match status" value="1"/>
</dbReference>
<dbReference type="OrthoDB" id="9799147at2"/>
<dbReference type="InterPro" id="IPR016181">
    <property type="entry name" value="Acyl_CoA_acyltransferase"/>
</dbReference>
<evidence type="ECO:0000256" key="2">
    <source>
        <dbReference type="ARBA" id="ARBA00022649"/>
    </source>
</evidence>